<dbReference type="InterPro" id="IPR007543">
    <property type="entry name" value="LptD_C"/>
</dbReference>
<dbReference type="AlphaFoldDB" id="A0A5C8P5I7"/>
<keyword evidence="2" id="KW-0472">Membrane</keyword>
<dbReference type="PANTHER" id="PTHR30189:SF1">
    <property type="entry name" value="LPS-ASSEMBLY PROTEIN LPTD"/>
    <property type="match status" value="1"/>
</dbReference>
<dbReference type="InterPro" id="IPR020889">
    <property type="entry name" value="LipoPS_assembly_LptD"/>
</dbReference>
<dbReference type="GO" id="GO:1990351">
    <property type="term" value="C:transporter complex"/>
    <property type="evidence" value="ECO:0007669"/>
    <property type="project" value="TreeGrafter"/>
</dbReference>
<comment type="caution">
    <text evidence="4">The sequence shown here is derived from an EMBL/GenBank/DDBJ whole genome shotgun (WGS) entry which is preliminary data.</text>
</comment>
<keyword evidence="5" id="KW-1185">Reference proteome</keyword>
<comment type="similarity">
    <text evidence="2">Belongs to the LptD family.</text>
</comment>
<feature type="domain" description="LptD C-terminal" evidence="3">
    <location>
        <begin position="319"/>
        <end position="679"/>
    </location>
</feature>
<dbReference type="Gene3D" id="2.60.450.10">
    <property type="entry name" value="Lipopolysaccharide (LPS) transport protein A like domain"/>
    <property type="match status" value="1"/>
</dbReference>
<dbReference type="GO" id="GO:0043165">
    <property type="term" value="P:Gram-negative-bacterium-type cell outer membrane assembly"/>
    <property type="evidence" value="ECO:0007669"/>
    <property type="project" value="UniProtKB-UniRule"/>
</dbReference>
<organism evidence="4 5">
    <name type="scientific">Zeimonas arvi</name>
    <dbReference type="NCBI Taxonomy" id="2498847"/>
    <lineage>
        <taxon>Bacteria</taxon>
        <taxon>Pseudomonadati</taxon>
        <taxon>Pseudomonadota</taxon>
        <taxon>Betaproteobacteria</taxon>
        <taxon>Burkholderiales</taxon>
        <taxon>Burkholderiaceae</taxon>
        <taxon>Zeimonas</taxon>
    </lineage>
</organism>
<dbReference type="PROSITE" id="PS51257">
    <property type="entry name" value="PROKAR_LIPOPROTEIN"/>
    <property type="match status" value="1"/>
</dbReference>
<dbReference type="GO" id="GO:0009279">
    <property type="term" value="C:cell outer membrane"/>
    <property type="evidence" value="ECO:0007669"/>
    <property type="project" value="UniProtKB-SubCell"/>
</dbReference>
<dbReference type="GO" id="GO:0015920">
    <property type="term" value="P:lipopolysaccharide transport"/>
    <property type="evidence" value="ECO:0007669"/>
    <property type="project" value="InterPro"/>
</dbReference>
<dbReference type="EMBL" id="VDUY01000001">
    <property type="protein sequence ID" value="TXL68495.1"/>
    <property type="molecule type" value="Genomic_DNA"/>
</dbReference>
<dbReference type="Pfam" id="PF04453">
    <property type="entry name" value="LptD"/>
    <property type="match status" value="1"/>
</dbReference>
<evidence type="ECO:0000256" key="2">
    <source>
        <dbReference type="HAMAP-Rule" id="MF_01411"/>
    </source>
</evidence>
<dbReference type="Proteomes" id="UP000321548">
    <property type="component" value="Unassembled WGS sequence"/>
</dbReference>
<name>A0A5C8P5I7_9BURK</name>
<comment type="function">
    <text evidence="2">Together with LptE, is involved in the assembly of lipopolysaccharide (LPS) at the surface of the outer membrane.</text>
</comment>
<dbReference type="RefSeq" id="WP_147702635.1">
    <property type="nucleotide sequence ID" value="NZ_VDUY01000001.1"/>
</dbReference>
<keyword evidence="2" id="KW-0998">Cell outer membrane</keyword>
<dbReference type="PANTHER" id="PTHR30189">
    <property type="entry name" value="LPS-ASSEMBLY PROTEIN"/>
    <property type="match status" value="1"/>
</dbReference>
<evidence type="ECO:0000259" key="3">
    <source>
        <dbReference type="Pfam" id="PF04453"/>
    </source>
</evidence>
<evidence type="ECO:0000313" key="5">
    <source>
        <dbReference type="Proteomes" id="UP000321548"/>
    </source>
</evidence>
<dbReference type="HAMAP" id="MF_01411">
    <property type="entry name" value="LPS_assembly_LptD"/>
    <property type="match status" value="1"/>
</dbReference>
<evidence type="ECO:0000313" key="4">
    <source>
        <dbReference type="EMBL" id="TXL68495.1"/>
    </source>
</evidence>
<proteinExistence type="inferred from homology"/>
<keyword evidence="1 2" id="KW-0732">Signal</keyword>
<comment type="caution">
    <text evidence="2">Lacks conserved residue(s) required for the propagation of feature annotation.</text>
</comment>
<dbReference type="InterPro" id="IPR050218">
    <property type="entry name" value="LptD"/>
</dbReference>
<accession>A0A5C8P5I7</accession>
<sequence>MGRRQKPALRNLRPLPALSRGAAGFAGVIPALLGCALAAALPAGALAQASAPDAGTQPLRLRFESRLGERKAAGGDALPVYGSGERLTGRTGRDSTLEGEAELRRAGTVLRADRITYYEADEEVFAVGNVRVNRDGNVFAGPQLRLRLDTSEGSFSSPGYYFPQYRGRGRAALIEFLGPSRTRFREASYTTCEPDDPDWILQARTLELDEEEGMGTGRSASLSFMGLKILALPAFAFPLGDERKSGFLPPTLAINSRTGLDVVVPYYWNIAPNRDFTLYPRLSTRRGAQFGGEFRYLEPRFSGQIDFEVNPSDLVTGESRHYYGLQHAFNGYAGWSGGWLVRGVSDDNYFIDYSRSILTAADRVLPQRFYASRVVGRDWSLLLDVQKWQPILDARPGPYERVPQMQLRQVKRDVAGFDIDTTLDATLFASPTPTGPQGWRMFGNTQVSWPIVRPGWSIVPKVSLHATAYQLDRNAGFETTLTRVVPTFSVDAGLVFERETRFFGRDTIQTLEPRLFYARTPYRDQSTFPVFDSATTDFSFAQLFSENTFVGHDRIADVNQLTAAAVSRMVEPSTGAERMRFAVGQRIYFSDQRVTLPGLPPVTDGKSDILLAAGGKFGQGMSFDTGLQYSLESSRIPRFSAVWRWLPREGQVLNVGTRYRREEIGQFDTSWRWPLSKRWMSMGRLNYSFLDSGRDPVSGIPNQRGIVESVLGLEYDACCWISRFVIQRYTTGVDTSTTAFFFQLELKGLGRIGSDPFDILRRNIPGFRVPDVTPGPTSRYFGYE</sequence>
<evidence type="ECO:0000256" key="1">
    <source>
        <dbReference type="ARBA" id="ARBA00022729"/>
    </source>
</evidence>
<gene>
    <name evidence="2" type="primary">lptD</name>
    <name evidence="4" type="ORF">FHP08_02090</name>
</gene>
<comment type="subcellular location">
    <subcellularLocation>
        <location evidence="2">Cell outer membrane</location>
    </subcellularLocation>
</comment>
<dbReference type="OrthoDB" id="9760225at2"/>
<comment type="subunit">
    <text evidence="2">Component of the lipopolysaccharide transport and assembly complex. Interacts with LptE and LptA.</text>
</comment>
<protein>
    <recommendedName>
        <fullName evidence="2">LPS-assembly protein LptD</fullName>
    </recommendedName>
</protein>
<reference evidence="4 5" key="1">
    <citation type="submission" date="2019-06" db="EMBL/GenBank/DDBJ databases">
        <title>Quisquiliibacterium sp. nov., isolated from a maize field.</title>
        <authorList>
            <person name="Lin S.-Y."/>
            <person name="Tsai C.-F."/>
            <person name="Young C.-C."/>
        </authorList>
    </citation>
    <scope>NUCLEOTIDE SEQUENCE [LARGE SCALE GENOMIC DNA]</scope>
    <source>
        <strain evidence="4 5">CC-CFT501</strain>
    </source>
</reference>